<evidence type="ECO:0000259" key="9">
    <source>
        <dbReference type="Pfam" id="PF18741"/>
    </source>
</evidence>
<accession>A0A4R7VRM9</accession>
<dbReference type="Pfam" id="PF13087">
    <property type="entry name" value="AAA_12"/>
    <property type="match status" value="1"/>
</dbReference>
<dbReference type="GO" id="GO:0005524">
    <property type="term" value="F:ATP binding"/>
    <property type="evidence" value="ECO:0007669"/>
    <property type="project" value="UniProtKB-KW"/>
</dbReference>
<evidence type="ECO:0000256" key="2">
    <source>
        <dbReference type="ARBA" id="ARBA00022741"/>
    </source>
</evidence>
<dbReference type="PANTHER" id="PTHR43788:SF8">
    <property type="entry name" value="DNA-BINDING PROTEIN SMUBP-2"/>
    <property type="match status" value="1"/>
</dbReference>
<dbReference type="OrthoDB" id="3197455at2"/>
<keyword evidence="4" id="KW-0347">Helicase</keyword>
<dbReference type="Proteomes" id="UP000294927">
    <property type="component" value="Unassembled WGS sequence"/>
</dbReference>
<evidence type="ECO:0000256" key="5">
    <source>
        <dbReference type="ARBA" id="ARBA00022840"/>
    </source>
</evidence>
<dbReference type="GO" id="GO:0016787">
    <property type="term" value="F:hydrolase activity"/>
    <property type="evidence" value="ECO:0007669"/>
    <property type="project" value="UniProtKB-KW"/>
</dbReference>
<evidence type="ECO:0000259" key="8">
    <source>
        <dbReference type="Pfam" id="PF13087"/>
    </source>
</evidence>
<keyword evidence="11" id="KW-1185">Reference proteome</keyword>
<evidence type="ECO:0000256" key="1">
    <source>
        <dbReference type="ARBA" id="ARBA00007913"/>
    </source>
</evidence>
<evidence type="ECO:0000256" key="3">
    <source>
        <dbReference type="ARBA" id="ARBA00022801"/>
    </source>
</evidence>
<dbReference type="Pfam" id="PF13195">
    <property type="entry name" value="DUF4011"/>
    <property type="match status" value="1"/>
</dbReference>
<dbReference type="RefSeq" id="WP_133903434.1">
    <property type="nucleotide sequence ID" value="NZ_SOCP01000005.1"/>
</dbReference>
<comment type="caution">
    <text evidence="10">The sequence shown here is derived from an EMBL/GenBank/DDBJ whole genome shotgun (WGS) entry which is preliminary data.</text>
</comment>
<evidence type="ECO:0000256" key="4">
    <source>
        <dbReference type="ARBA" id="ARBA00022806"/>
    </source>
</evidence>
<dbReference type="Pfam" id="PF13086">
    <property type="entry name" value="AAA_11"/>
    <property type="match status" value="1"/>
</dbReference>
<dbReference type="SUPFAM" id="SSF52540">
    <property type="entry name" value="P-loop containing nucleoside triphosphate hydrolases"/>
    <property type="match status" value="1"/>
</dbReference>
<feature type="domain" description="Restriction endonuclease type II-like" evidence="9">
    <location>
        <begin position="1616"/>
        <end position="1710"/>
    </location>
</feature>
<evidence type="ECO:0000313" key="10">
    <source>
        <dbReference type="EMBL" id="TDV52019.1"/>
    </source>
</evidence>
<comment type="similarity">
    <text evidence="1">Belongs to the DNA2/NAM7 helicase family.</text>
</comment>
<keyword evidence="3" id="KW-0378">Hydrolase</keyword>
<name>A0A4R7VRM9_9PSEU</name>
<evidence type="ECO:0000313" key="11">
    <source>
        <dbReference type="Proteomes" id="UP000294927"/>
    </source>
</evidence>
<feature type="domain" description="DNA2/NAM7 helicase helicase" evidence="7">
    <location>
        <begin position="678"/>
        <end position="767"/>
    </location>
</feature>
<dbReference type="InterPro" id="IPR025103">
    <property type="entry name" value="DUF4011"/>
</dbReference>
<reference evidence="10 11" key="1">
    <citation type="submission" date="2019-03" db="EMBL/GenBank/DDBJ databases">
        <title>Genomic Encyclopedia of Archaeal and Bacterial Type Strains, Phase II (KMG-II): from individual species to whole genera.</title>
        <authorList>
            <person name="Goeker M."/>
        </authorList>
    </citation>
    <scope>NUCLEOTIDE SEQUENCE [LARGE SCALE GENOMIC DNA]</scope>
    <source>
        <strain evidence="10 11">DSM 45499</strain>
    </source>
</reference>
<dbReference type="InterPro" id="IPR041677">
    <property type="entry name" value="DNA2/NAM7_AAA_11"/>
</dbReference>
<gene>
    <name evidence="10" type="ORF">CLV71_105150</name>
</gene>
<keyword evidence="5" id="KW-0067">ATP-binding</keyword>
<dbReference type="CDD" id="cd18808">
    <property type="entry name" value="SF1_C_Upf1"/>
    <property type="match status" value="1"/>
</dbReference>
<dbReference type="InterPro" id="IPR041679">
    <property type="entry name" value="DNA2/NAM7-like_C"/>
</dbReference>
<dbReference type="InterPro" id="IPR050534">
    <property type="entry name" value="Coronavir_polyprotein_1ab"/>
</dbReference>
<dbReference type="EMBL" id="SOCP01000005">
    <property type="protein sequence ID" value="TDV52019.1"/>
    <property type="molecule type" value="Genomic_DNA"/>
</dbReference>
<dbReference type="InterPro" id="IPR047187">
    <property type="entry name" value="SF1_C_Upf1"/>
</dbReference>
<sequence>MTTSTFRLAELDDERLGIELLHPPAMFYALVHNNVPVVHHLRVRNDGGTNLRDVEVRMELVGPDGTLAGPWTRRVPVIPAFGEVGWDEFGDFSPATAALVHVDEAFPVTYEVTVTASGVEPARLVAPSRVLAHNEWQNSPALYDSIAAFVQPNTDSVNVVLRAASTLLRARTGSGSLQGYQAGPRRAAEIGAAVYEALRELGINYVGSPASFEDTGQKIRTTAAVLRERLGNCVDLSVTYAACLEATGLHPLVWIIERHAFAGFFLSEDRLPETVSLDPAQMINVVESGTAVAVELTGVGPGADSVAFAEATRLGRAHLRGSAALFGMVDIRLAHRTGIQPLPSTDPRPAWPVEEPAVPATGASLALPAELEASGALDQEENLEVEAADDGAPARIAAWRRALLDLSLRNPLLKLPKRGKGLDLHVPAGSLAVLDDLVHSGKAIDVVAQDNISGVHELQGVRRVQDLPDEVTEQELAKDRRIYGAVTQSSYVARMRGLQRDARTLQQETGSNYLYLTLGSLVHPTPSGDAHAPLFLLPVRIEGGAGNRPYTVLIDGAEVAAPNHCLVQWLRVKHGVWIAELEQPILDDDGIDIDASFRAIKKALVDNHLNYRVDETASLRLLQFSTFQMWRDLTEHWQVFTRNAVVRHLVERSGQPMSADEPATTVDESALFLPIAADGSQMRAVELAAGGRSFVLEGPPGTGKSQTITNLIAHATASGKSVLFVAEKQAALDVVKRRLAAVGLEPFCLDLHGRKQTARSIHAQLKAAHEALADDDQHAWQSIEAAYRARVAALREYPERLHAENSAGFSAWSAYSALLAQEPGDRAVILATFFALSQQQRADVTEAARALPAIASAARPRHDHPWRISGRRTVADLPAQVLTGMATGLERLRTEFGQYSEQLRRSIAELPHPSHVLEAVPAAKLAVQGRLPDASATTAAEQRGWDAIAEAAIQQVRALHTEHRAILSVLRPEFFTDPAFDVITAQAAVANKGLFGRKKRRTALAEALQPFVTSSVDQAAVIDTVTAAAAAQDAARRAADAVHSVPGCTVPSDWWPTRPGATGVVADARDALVISRELHRTRPALWTAVHRLGRHVPDLDAFARLWTGWLGVLATSDADFARWSADLGWVEAWHADGPRWHADITAGGARPVQRWGAVLTQTDVLAAAGLNEFRRQVLDGSLDAADIEQAFHRGVAAAALDERLHANDLEYFDAGAHQDDVADYLRLGARVREQLPERLAAGLVAHRQRIHPRFRAEAGELVRRLNSRRDRLSFREACADQFEIVTGLTPCFLMSPASAATFLEPGSAHFDIVVFDEASQIRVAQAVGVMGRASSVVVVGDSKQMPPTSVMEAAHADEEDNPAVPEDLDSILAECVESGLPRESLTWHYRSTDESLISFSNTHYYDDKLASLPSPGGDPAAGISWRRVDGHYDRGTRASRTNRVEAEAIVAEISRLLADPRTADRSVGVITFNVQQRDLLLNLVEESIDPRVQAALARDDGEALFVKNLENVQGDERDVILFSLAFSIDPKTGQLPLNFGPLSNQGGERRLNVAITRARTQVILFSSFAPKDIDLTRTTALGTRHLRAYLEQAANGVASSGDVISRKDVRRDRVAEELATALRERGHEVAVHFGLSHFTVDLAVRRAGSARWSTAVLLDGQAWAQRPTVADRDAAPQLLERLMGWPAVCRVWLPQWLNDRDTVLANIEELLAEPAPAADDSPPGEATGRIAVRPEFSSSPARQSTAVVPLRVPAPALQRAVTPQRPTVGVDSPRDFVPYRPTQIGTPEDIDALTRDHRVQQLVRESLEEAIESEGPIEVDRLGHNGRAYARRCGLCRPWLHQHSRSARDAADTLHRWLQLMVTHVHPAPAHGETSAPRSTLPADDAAE</sequence>
<feature type="domain" description="DNA2/NAM7 helicase-like C-terminal" evidence="8">
    <location>
        <begin position="1370"/>
        <end position="1565"/>
    </location>
</feature>
<dbReference type="GO" id="GO:0043139">
    <property type="term" value="F:5'-3' DNA helicase activity"/>
    <property type="evidence" value="ECO:0007669"/>
    <property type="project" value="TreeGrafter"/>
</dbReference>
<protein>
    <submittedName>
        <fullName evidence="10">AAA domain-containing protein</fullName>
    </submittedName>
</protein>
<evidence type="ECO:0000259" key="7">
    <source>
        <dbReference type="Pfam" id="PF13086"/>
    </source>
</evidence>
<dbReference type="InterPro" id="IPR049468">
    <property type="entry name" value="Restrct_endonuc-II-like_dom"/>
</dbReference>
<dbReference type="Gene3D" id="3.40.50.300">
    <property type="entry name" value="P-loop containing nucleotide triphosphate hydrolases"/>
    <property type="match status" value="3"/>
</dbReference>
<evidence type="ECO:0000256" key="6">
    <source>
        <dbReference type="SAM" id="MobiDB-lite"/>
    </source>
</evidence>
<dbReference type="PANTHER" id="PTHR43788">
    <property type="entry name" value="DNA2/NAM7 HELICASE FAMILY MEMBER"/>
    <property type="match status" value="1"/>
</dbReference>
<feature type="region of interest" description="Disordered" evidence="6">
    <location>
        <begin position="1762"/>
        <end position="1787"/>
    </location>
</feature>
<organism evidence="10 11">
    <name type="scientific">Actinophytocola oryzae</name>
    <dbReference type="NCBI Taxonomy" id="502181"/>
    <lineage>
        <taxon>Bacteria</taxon>
        <taxon>Bacillati</taxon>
        <taxon>Actinomycetota</taxon>
        <taxon>Actinomycetes</taxon>
        <taxon>Pseudonocardiales</taxon>
        <taxon>Pseudonocardiaceae</taxon>
    </lineage>
</organism>
<proteinExistence type="inferred from homology"/>
<feature type="region of interest" description="Disordered" evidence="6">
    <location>
        <begin position="1868"/>
        <end position="1888"/>
    </location>
</feature>
<keyword evidence="2" id="KW-0547">Nucleotide-binding</keyword>
<dbReference type="Pfam" id="PF18741">
    <property type="entry name" value="MTES_1575"/>
    <property type="match status" value="1"/>
</dbReference>
<dbReference type="InterPro" id="IPR027417">
    <property type="entry name" value="P-loop_NTPase"/>
</dbReference>